<organism evidence="2 3">
    <name type="scientific">Candidatus Allocopromorpha excrementipullorum</name>
    <dbReference type="NCBI Taxonomy" id="2840743"/>
    <lineage>
        <taxon>Bacteria</taxon>
        <taxon>Bacillati</taxon>
        <taxon>Bacillota</taxon>
        <taxon>Clostridia</taxon>
        <taxon>Eubacteriales</taxon>
        <taxon>Eubacteriaceae</taxon>
        <taxon>Eubacteriaceae incertae sedis</taxon>
        <taxon>Candidatus Allocopromorpha</taxon>
    </lineage>
</organism>
<gene>
    <name evidence="2" type="ORF">IAD25_07615</name>
</gene>
<dbReference type="EMBL" id="DVOB01000162">
    <property type="protein sequence ID" value="HIU96553.1"/>
    <property type="molecule type" value="Genomic_DNA"/>
</dbReference>
<evidence type="ECO:0000259" key="1">
    <source>
        <dbReference type="Pfam" id="PF03486"/>
    </source>
</evidence>
<sequence>MKKYDVCIIGAGASGLAAAASMSDGIKICLMEKNDIPGKKVMATGGGRCNITNAACINKALTLEFFKSLGLETYQDDEGRYFPYSNHAPDVVGILMRAVEGKDVDIITGTAANDIRQVNEKAGDGERFQIEYTARGGKKGSVAADNVLLAVGGKAAPQLGTTGDGYGMARALGHRVERVYPILTAIECGDLSDIKGVRAKCRISLYRDRALLISELGEVQFTADGISGICVFDITPYIRAEEGESFIQALRHFSVELDLAPDFDEEEIFRRESTFGILSEKLAQKVGIDELKRWRLPVKGVKGWKQAQCTAGGVTLDEIDMETMESRLVEGLYFSGEIINVQGPCGGYNLQNAWETGIKAASALNRRYGEERRRQYR</sequence>
<proteinExistence type="predicted"/>
<dbReference type="SUPFAM" id="SSF160996">
    <property type="entry name" value="HI0933 insert domain-like"/>
    <property type="match status" value="1"/>
</dbReference>
<comment type="caution">
    <text evidence="2">The sequence shown here is derived from an EMBL/GenBank/DDBJ whole genome shotgun (WGS) entry which is preliminary data.</text>
</comment>
<evidence type="ECO:0000313" key="2">
    <source>
        <dbReference type="EMBL" id="HIU96553.1"/>
    </source>
</evidence>
<protein>
    <submittedName>
        <fullName evidence="2">NAD(P)/FAD-dependent oxidoreductase</fullName>
    </submittedName>
</protein>
<dbReference type="Gene3D" id="2.40.30.10">
    <property type="entry name" value="Translation factors"/>
    <property type="match status" value="1"/>
</dbReference>
<evidence type="ECO:0000313" key="3">
    <source>
        <dbReference type="Proteomes" id="UP000824130"/>
    </source>
</evidence>
<dbReference type="Gene3D" id="3.50.50.60">
    <property type="entry name" value="FAD/NAD(P)-binding domain"/>
    <property type="match status" value="3"/>
</dbReference>
<name>A0A9D1N7G1_9FIRM</name>
<dbReference type="PANTHER" id="PTHR42887:SF2">
    <property type="entry name" value="OS12G0638800 PROTEIN"/>
    <property type="match status" value="1"/>
</dbReference>
<reference evidence="2" key="2">
    <citation type="journal article" date="2021" name="PeerJ">
        <title>Extensive microbial diversity within the chicken gut microbiome revealed by metagenomics and culture.</title>
        <authorList>
            <person name="Gilroy R."/>
            <person name="Ravi A."/>
            <person name="Getino M."/>
            <person name="Pursley I."/>
            <person name="Horton D.L."/>
            <person name="Alikhan N.F."/>
            <person name="Baker D."/>
            <person name="Gharbi K."/>
            <person name="Hall N."/>
            <person name="Watson M."/>
            <person name="Adriaenssens E.M."/>
            <person name="Foster-Nyarko E."/>
            <person name="Jarju S."/>
            <person name="Secka A."/>
            <person name="Antonio M."/>
            <person name="Oren A."/>
            <person name="Chaudhuri R.R."/>
            <person name="La Ragione R."/>
            <person name="Hildebrand F."/>
            <person name="Pallen M.J."/>
        </authorList>
    </citation>
    <scope>NUCLEOTIDE SEQUENCE</scope>
    <source>
        <strain evidence="2">ChiSjej4B22-8349</strain>
    </source>
</reference>
<dbReference type="SUPFAM" id="SSF51905">
    <property type="entry name" value="FAD/NAD(P)-binding domain"/>
    <property type="match status" value="1"/>
</dbReference>
<dbReference type="AlphaFoldDB" id="A0A9D1N7G1"/>
<dbReference type="Pfam" id="PF03486">
    <property type="entry name" value="HI0933_like"/>
    <property type="match status" value="1"/>
</dbReference>
<dbReference type="InterPro" id="IPR036188">
    <property type="entry name" value="FAD/NAD-bd_sf"/>
</dbReference>
<dbReference type="InterPro" id="IPR057661">
    <property type="entry name" value="RsdA/BaiN/AoA(So)_Rossmann"/>
</dbReference>
<dbReference type="InterPro" id="IPR004792">
    <property type="entry name" value="BaiN-like"/>
</dbReference>
<feature type="domain" description="RsdA/BaiN/AoA(So)-like Rossmann fold-like" evidence="1">
    <location>
        <begin position="62"/>
        <end position="362"/>
    </location>
</feature>
<dbReference type="PANTHER" id="PTHR42887">
    <property type="entry name" value="OS12G0638800 PROTEIN"/>
    <property type="match status" value="1"/>
</dbReference>
<accession>A0A9D1N7G1</accession>
<reference evidence="2" key="1">
    <citation type="submission" date="2020-10" db="EMBL/GenBank/DDBJ databases">
        <authorList>
            <person name="Gilroy R."/>
        </authorList>
    </citation>
    <scope>NUCLEOTIDE SEQUENCE</scope>
    <source>
        <strain evidence="2">ChiSjej4B22-8349</strain>
    </source>
</reference>
<dbReference type="Proteomes" id="UP000824130">
    <property type="component" value="Unassembled WGS sequence"/>
</dbReference>